<reference evidence="2 3" key="1">
    <citation type="journal article" date="2005" name="Int. J. Syst. Evol. Microbiol.">
        <title>Bacillus litoralis sp. nov., isolated from a tidal flat of the Yellow Sea in Korea.</title>
        <authorList>
            <person name="Yoon J.H."/>
            <person name="Oh T.K."/>
        </authorList>
    </citation>
    <scope>NUCLEOTIDE SEQUENCE [LARGE SCALE GENOMIC DNA]</scope>
    <source>
        <strain evidence="2 3">SW-211</strain>
    </source>
</reference>
<dbReference type="OrthoDB" id="2454425at2"/>
<dbReference type="RefSeq" id="WP_146945832.1">
    <property type="nucleotide sequence ID" value="NZ_VOQF01000001.1"/>
</dbReference>
<keyword evidence="3" id="KW-1185">Reference proteome</keyword>
<accession>A0A5C6WAX2</accession>
<evidence type="ECO:0000313" key="3">
    <source>
        <dbReference type="Proteomes" id="UP000321363"/>
    </source>
</evidence>
<name>A0A5C6WAX2_9BACI</name>
<keyword evidence="1" id="KW-1133">Transmembrane helix</keyword>
<dbReference type="Proteomes" id="UP000321363">
    <property type="component" value="Unassembled WGS sequence"/>
</dbReference>
<evidence type="ECO:0000256" key="1">
    <source>
        <dbReference type="SAM" id="Phobius"/>
    </source>
</evidence>
<protein>
    <submittedName>
        <fullName evidence="2">Uncharacterized protein</fullName>
    </submittedName>
</protein>
<feature type="transmembrane region" description="Helical" evidence="1">
    <location>
        <begin position="60"/>
        <end position="79"/>
    </location>
</feature>
<evidence type="ECO:0000313" key="2">
    <source>
        <dbReference type="EMBL" id="TXC92972.1"/>
    </source>
</evidence>
<comment type="caution">
    <text evidence="2">The sequence shown here is derived from an EMBL/GenBank/DDBJ whole genome shotgun (WGS) entry which is preliminary data.</text>
</comment>
<gene>
    <name evidence="2" type="ORF">FS935_01905</name>
</gene>
<organism evidence="2 3">
    <name type="scientific">Metabacillus litoralis</name>
    <dbReference type="NCBI Taxonomy" id="152268"/>
    <lineage>
        <taxon>Bacteria</taxon>
        <taxon>Bacillati</taxon>
        <taxon>Bacillota</taxon>
        <taxon>Bacilli</taxon>
        <taxon>Bacillales</taxon>
        <taxon>Bacillaceae</taxon>
        <taxon>Metabacillus</taxon>
    </lineage>
</organism>
<sequence>MNFFYRLLFFSMLSVLAILLISKATELWLVATNVNGNGIGIDFFGLKINDSVQAKEIPKYAIGFFIASFLAIGGGFFIISRSALKTKNKTVN</sequence>
<keyword evidence="1" id="KW-0472">Membrane</keyword>
<dbReference type="EMBL" id="VOQF01000001">
    <property type="protein sequence ID" value="TXC92972.1"/>
    <property type="molecule type" value="Genomic_DNA"/>
</dbReference>
<proteinExistence type="predicted"/>
<dbReference type="AlphaFoldDB" id="A0A5C6WAX2"/>
<keyword evidence="1" id="KW-0812">Transmembrane</keyword>